<accession>A0A1H1SK04</accession>
<evidence type="ECO:0000313" key="2">
    <source>
        <dbReference type="EMBL" id="SDS48325.1"/>
    </source>
</evidence>
<dbReference type="AlphaFoldDB" id="A0A1H1SK04"/>
<feature type="transmembrane region" description="Helical" evidence="1">
    <location>
        <begin position="194"/>
        <end position="212"/>
    </location>
</feature>
<sequence length="250" mass="26869">MSTPSDDLRRRAGAERTPRWVGPVPRCEPDRVWDHVRHALVVCWLVALVALPVVGERNSSWDDVRGLVASGEVTRVRVSGELSDVGTGSSTVTVHWRQGLLGHRAEVVQVVGRGRAAGPDPGGEKTVVRVPPSRTLVQLQPGIRLTRDPSPAQSGSDVLGWTVPSAVALLGVVLLFVGLALLVGGPRPWRATRWAWFWLLLPPIGHVVFLLLSGPTPGVRPPRPGARRLTGGWAFLLSLPLASLLASCSR</sequence>
<feature type="transmembrane region" description="Helical" evidence="1">
    <location>
        <begin position="36"/>
        <end position="55"/>
    </location>
</feature>
<organism evidence="2 3">
    <name type="scientific">Nocardioides scoriae</name>
    <dbReference type="NCBI Taxonomy" id="642780"/>
    <lineage>
        <taxon>Bacteria</taxon>
        <taxon>Bacillati</taxon>
        <taxon>Actinomycetota</taxon>
        <taxon>Actinomycetes</taxon>
        <taxon>Propionibacteriales</taxon>
        <taxon>Nocardioidaceae</taxon>
        <taxon>Nocardioides</taxon>
    </lineage>
</organism>
<dbReference type="STRING" id="642780.SAMN04488570_1977"/>
<evidence type="ECO:0000313" key="3">
    <source>
        <dbReference type="Proteomes" id="UP000198859"/>
    </source>
</evidence>
<name>A0A1H1SK04_9ACTN</name>
<dbReference type="EMBL" id="LT629757">
    <property type="protein sequence ID" value="SDS48325.1"/>
    <property type="molecule type" value="Genomic_DNA"/>
</dbReference>
<keyword evidence="3" id="KW-1185">Reference proteome</keyword>
<keyword evidence="1" id="KW-0812">Transmembrane</keyword>
<dbReference type="OrthoDB" id="3784740at2"/>
<feature type="transmembrane region" description="Helical" evidence="1">
    <location>
        <begin position="158"/>
        <end position="182"/>
    </location>
</feature>
<gene>
    <name evidence="2" type="ORF">SAMN04488570_1977</name>
</gene>
<proteinExistence type="predicted"/>
<evidence type="ECO:0000256" key="1">
    <source>
        <dbReference type="SAM" id="Phobius"/>
    </source>
</evidence>
<keyword evidence="1" id="KW-1133">Transmembrane helix</keyword>
<protein>
    <submittedName>
        <fullName evidence="2">Uncharacterized protein</fullName>
    </submittedName>
</protein>
<feature type="transmembrane region" description="Helical" evidence="1">
    <location>
        <begin position="232"/>
        <end position="249"/>
    </location>
</feature>
<dbReference type="RefSeq" id="WP_091729007.1">
    <property type="nucleotide sequence ID" value="NZ_LT629757.1"/>
</dbReference>
<reference evidence="3" key="1">
    <citation type="submission" date="2016-10" db="EMBL/GenBank/DDBJ databases">
        <authorList>
            <person name="Varghese N."/>
            <person name="Submissions S."/>
        </authorList>
    </citation>
    <scope>NUCLEOTIDE SEQUENCE [LARGE SCALE GENOMIC DNA]</scope>
    <source>
        <strain evidence="3">DSM 22127</strain>
    </source>
</reference>
<dbReference type="Proteomes" id="UP000198859">
    <property type="component" value="Chromosome I"/>
</dbReference>
<keyword evidence="1" id="KW-0472">Membrane</keyword>